<evidence type="ECO:0000313" key="2">
    <source>
        <dbReference type="EMBL" id="CAA9555322.1"/>
    </source>
</evidence>
<sequence length="58" mass="6455">METVNGNHPGTLAAEDSTERLVAPSVARMPGWTVRPWPHEGEDALAARHRRERKAELP</sequence>
<feature type="compositionally biased region" description="Basic and acidic residues" evidence="1">
    <location>
        <begin position="37"/>
        <end position="46"/>
    </location>
</feature>
<accession>A0A6J4UNF8</accession>
<dbReference type="AlphaFoldDB" id="A0A6J4UNF8"/>
<organism evidence="2">
    <name type="scientific">uncultured Thermomicrobiales bacterium</name>
    <dbReference type="NCBI Taxonomy" id="1645740"/>
    <lineage>
        <taxon>Bacteria</taxon>
        <taxon>Pseudomonadati</taxon>
        <taxon>Thermomicrobiota</taxon>
        <taxon>Thermomicrobia</taxon>
        <taxon>Thermomicrobiales</taxon>
        <taxon>environmental samples</taxon>
    </lineage>
</organism>
<feature type="region of interest" description="Disordered" evidence="1">
    <location>
        <begin position="1"/>
        <end position="20"/>
    </location>
</feature>
<proteinExistence type="predicted"/>
<reference evidence="2" key="1">
    <citation type="submission" date="2020-02" db="EMBL/GenBank/DDBJ databases">
        <authorList>
            <person name="Meier V. D."/>
        </authorList>
    </citation>
    <scope>NUCLEOTIDE SEQUENCE</scope>
    <source>
        <strain evidence="2">AVDCRST_MAG33</strain>
    </source>
</reference>
<protein>
    <submittedName>
        <fullName evidence="2">Uncharacterized protein</fullName>
    </submittedName>
</protein>
<name>A0A6J4UNF8_9BACT</name>
<gene>
    <name evidence="2" type="ORF">AVDCRST_MAG33-1235</name>
</gene>
<evidence type="ECO:0000256" key="1">
    <source>
        <dbReference type="SAM" id="MobiDB-lite"/>
    </source>
</evidence>
<dbReference type="EMBL" id="CADCWK010000120">
    <property type="protein sequence ID" value="CAA9555322.1"/>
    <property type="molecule type" value="Genomic_DNA"/>
</dbReference>
<feature type="region of interest" description="Disordered" evidence="1">
    <location>
        <begin position="31"/>
        <end position="58"/>
    </location>
</feature>